<organism evidence="7">
    <name type="scientific">Rhodococcus hoagii</name>
    <name type="common">Corynebacterium equii</name>
    <dbReference type="NCBI Taxonomy" id="43767"/>
    <lineage>
        <taxon>Bacteria</taxon>
        <taxon>Bacillati</taxon>
        <taxon>Actinomycetota</taxon>
        <taxon>Actinomycetes</taxon>
        <taxon>Mycobacteriales</taxon>
        <taxon>Nocardiaceae</taxon>
        <taxon>Prescottella</taxon>
    </lineage>
</organism>
<dbReference type="EMBL" id="AM947676">
    <property type="protein sequence ID" value="CAQ30340.1"/>
    <property type="molecule type" value="Genomic_DNA"/>
</dbReference>
<geneLocation type="plasmid" evidence="7">
    <name>pVAPB1593</name>
</geneLocation>
<evidence type="ECO:0000256" key="2">
    <source>
        <dbReference type="ARBA" id="ARBA00012404"/>
    </source>
</evidence>
<dbReference type="GO" id="GO:0046417">
    <property type="term" value="P:chorismate metabolic process"/>
    <property type="evidence" value="ECO:0007669"/>
    <property type="project" value="InterPro"/>
</dbReference>
<dbReference type="InterPro" id="IPR036979">
    <property type="entry name" value="CM_dom_sf"/>
</dbReference>
<comment type="catalytic activity">
    <reaction evidence="5">
        <text>chorismate = prephenate</text>
        <dbReference type="Rhea" id="RHEA:13897"/>
        <dbReference type="ChEBI" id="CHEBI:29748"/>
        <dbReference type="ChEBI" id="CHEBI:29934"/>
        <dbReference type="EC" id="5.4.99.5"/>
    </reaction>
</comment>
<dbReference type="InterPro" id="IPR002701">
    <property type="entry name" value="CM_II_prokaryot"/>
</dbReference>
<dbReference type="InterPro" id="IPR051331">
    <property type="entry name" value="Chorismate_mutase-related"/>
</dbReference>
<dbReference type="InterPro" id="IPR036263">
    <property type="entry name" value="Chorismate_II_sf"/>
</dbReference>
<dbReference type="AlphaFoldDB" id="B4F367"/>
<dbReference type="EC" id="5.4.99.5" evidence="2 5"/>
<keyword evidence="3" id="KW-0732">Signal</keyword>
<dbReference type="SMART" id="SM00830">
    <property type="entry name" value="CM_2"/>
    <property type="match status" value="1"/>
</dbReference>
<dbReference type="SUPFAM" id="SSF48600">
    <property type="entry name" value="Chorismate mutase II"/>
    <property type="match status" value="1"/>
</dbReference>
<name>B4F367_RHOHA</name>
<dbReference type="RefSeq" id="WP_012532618.1">
    <property type="nucleotide sequence ID" value="NC_011150.1"/>
</dbReference>
<dbReference type="PROSITE" id="PS51168">
    <property type="entry name" value="CHORISMATE_MUT_2"/>
    <property type="match status" value="1"/>
</dbReference>
<dbReference type="InterPro" id="IPR008240">
    <property type="entry name" value="Chorismate_mutase_periplasmic"/>
</dbReference>
<dbReference type="PANTHER" id="PTHR38041:SF2">
    <property type="entry name" value="SECRETED CHORISMATE MUTASE"/>
    <property type="match status" value="1"/>
</dbReference>
<dbReference type="Gene3D" id="1.20.59.10">
    <property type="entry name" value="Chorismate mutase"/>
    <property type="match status" value="1"/>
</dbReference>
<dbReference type="PANTHER" id="PTHR38041">
    <property type="entry name" value="CHORISMATE MUTASE"/>
    <property type="match status" value="1"/>
</dbReference>
<dbReference type="GO" id="GO:0009697">
    <property type="term" value="P:salicylic acid biosynthetic process"/>
    <property type="evidence" value="ECO:0007669"/>
    <property type="project" value="TreeGrafter"/>
</dbReference>
<gene>
    <name evidence="7" type="ORF">pVAPB_0700</name>
</gene>
<evidence type="ECO:0000259" key="6">
    <source>
        <dbReference type="PROSITE" id="PS51168"/>
    </source>
</evidence>
<accession>B4F367</accession>
<evidence type="ECO:0000256" key="5">
    <source>
        <dbReference type="PIRNR" id="PIRNR026640"/>
    </source>
</evidence>
<sequence>MKSVEWSLKRVGWIAATAAIGVSSIPAARPTADAQSYVSAPGDLRPLVRLIAQRLSMADPVAAAKWGTDRPIDDPARERDVLRSVGEQARGAGLEAGRVEAVFRAQIEANKELQRGLFDYWQRVPAVAPDIRPELTTIRSTLDNLNRDIVAEISARRQMLAGPECLPDLAAAAIDVIATERVDALHQAALVRALEVVCGPVTET</sequence>
<feature type="domain" description="Chorismate mutase" evidence="6">
    <location>
        <begin position="19"/>
        <end position="118"/>
    </location>
</feature>
<evidence type="ECO:0000256" key="4">
    <source>
        <dbReference type="ARBA" id="ARBA00023235"/>
    </source>
</evidence>
<dbReference type="Pfam" id="PF01817">
    <property type="entry name" value="CM_2"/>
    <property type="match status" value="1"/>
</dbReference>
<keyword evidence="7" id="KW-0614">Plasmid</keyword>
<dbReference type="PIRSF" id="PIRSF026640">
    <property type="entry name" value="Peripl_chor_mut"/>
    <property type="match status" value="1"/>
</dbReference>
<evidence type="ECO:0000256" key="1">
    <source>
        <dbReference type="ARBA" id="ARBA00004817"/>
    </source>
</evidence>
<keyword evidence="4 5" id="KW-0413">Isomerase</keyword>
<dbReference type="UniPathway" id="UPA00120">
    <property type="reaction ID" value="UER00203"/>
</dbReference>
<evidence type="ECO:0000256" key="3">
    <source>
        <dbReference type="ARBA" id="ARBA00022729"/>
    </source>
</evidence>
<comment type="function">
    <text evidence="5">Catalyzes the Claisen rearrangement of chorismate to prephenate.</text>
</comment>
<evidence type="ECO:0000313" key="7">
    <source>
        <dbReference type="EMBL" id="CAQ30340.1"/>
    </source>
</evidence>
<proteinExistence type="predicted"/>
<dbReference type="NCBIfam" id="NF006741">
    <property type="entry name" value="PRK09269.1"/>
    <property type="match status" value="1"/>
</dbReference>
<protein>
    <recommendedName>
        <fullName evidence="2 5">Chorismate mutase</fullName>
        <ecNumber evidence="2 5">5.4.99.5</ecNumber>
    </recommendedName>
</protein>
<dbReference type="NCBIfam" id="TIGR01806">
    <property type="entry name" value="CM_mono2"/>
    <property type="match status" value="1"/>
</dbReference>
<reference evidence="7" key="1">
    <citation type="journal article" date="2008" name="J. Bacteriol.">
        <title>Evolution of the Rhodococcus equi vap pathogenicity island seen through comparison of host-associated vapA and vapB virulence plasmids.</title>
        <authorList>
            <person name="Letek M."/>
            <person name="Ocampo-Sosa A.A."/>
            <person name="Sanders M."/>
            <person name="Fogarty U."/>
            <person name="Buckley T."/>
            <person name="Leadon D.P."/>
            <person name="Gonzalez P."/>
            <person name="Scortti M."/>
            <person name="Meijer W.G."/>
            <person name="Parkhill J."/>
            <person name="Bentley S."/>
            <person name="Vazquez-Boland J.A."/>
        </authorList>
    </citation>
    <scope>NUCLEOTIDE SEQUENCE [LARGE SCALE GENOMIC DNA]</scope>
    <source>
        <strain evidence="7">PAM1593</strain>
        <plasmid evidence="7">pVAPB1593</plasmid>
    </source>
</reference>
<comment type="pathway">
    <text evidence="1 5">Metabolic intermediate biosynthesis; prephenate biosynthesis; prephenate from chorismate: step 1/1.</text>
</comment>
<dbReference type="GO" id="GO:0004106">
    <property type="term" value="F:chorismate mutase activity"/>
    <property type="evidence" value="ECO:0007669"/>
    <property type="project" value="UniProtKB-EC"/>
</dbReference>